<evidence type="ECO:0000313" key="1">
    <source>
        <dbReference type="EMBL" id="RCI16584.1"/>
    </source>
</evidence>
<dbReference type="InterPro" id="IPR051678">
    <property type="entry name" value="AGP_Transferase"/>
</dbReference>
<comment type="caution">
    <text evidence="1">The sequence shown here is derived from an EMBL/GenBank/DDBJ whole genome shotgun (WGS) entry which is preliminary data.</text>
</comment>
<organism evidence="1 2">
    <name type="scientific">Ophiocordyceps polyrhachis-furcata BCC 54312</name>
    <dbReference type="NCBI Taxonomy" id="1330021"/>
    <lineage>
        <taxon>Eukaryota</taxon>
        <taxon>Fungi</taxon>
        <taxon>Dikarya</taxon>
        <taxon>Ascomycota</taxon>
        <taxon>Pezizomycotina</taxon>
        <taxon>Sordariomycetes</taxon>
        <taxon>Hypocreomycetidae</taxon>
        <taxon>Hypocreales</taxon>
        <taxon>Ophiocordycipitaceae</taxon>
        <taxon>Ophiocordyceps</taxon>
    </lineage>
</organism>
<dbReference type="PANTHER" id="PTHR21310:SF37">
    <property type="entry name" value="AMINOGLYCOSIDE PHOSPHOTRANSFERASE DOMAIN-CONTAINING PROTEIN"/>
    <property type="match status" value="1"/>
</dbReference>
<reference evidence="1 2" key="1">
    <citation type="journal article" date="2015" name="BMC Genomics">
        <title>Insights from the genome of Ophiocordyceps polyrhachis-furcata to pathogenicity and host specificity in insect fungi.</title>
        <authorList>
            <person name="Wichadakul D."/>
            <person name="Kobmoo N."/>
            <person name="Ingsriswang S."/>
            <person name="Tangphatsornruang S."/>
            <person name="Chantasingh D."/>
            <person name="Luangsa-ard J.J."/>
            <person name="Eurwilaichitr L."/>
        </authorList>
    </citation>
    <scope>NUCLEOTIDE SEQUENCE [LARGE SCALE GENOMIC DNA]</scope>
    <source>
        <strain evidence="1 2">BCC 54312</strain>
    </source>
</reference>
<proteinExistence type="predicted"/>
<protein>
    <recommendedName>
        <fullName evidence="3">Aminoglycoside phosphotransferase domain-containing protein</fullName>
    </recommendedName>
</protein>
<sequence>MRVNPHVLAANENVAQKWLALIESYNHLDAPRSRIEAIASQYRHGQPCRVVQRFQGAFNYCFRIRFDDRDGDWMIRFPIPGYSMDALRKTQNEVAVMRFIQNRTTIPVPGIIGSDVADGEFDGLGPYIIMEFIDGISLDDLILEPDDEWALRKDCPVDTIKYVYRQIASIYLELFKHSFLKIGSLSGTEADNVDSRASWSVTSGPLTFKMNEVERMGGVKVGASDEPFNQAVEYFQALADQSLSHVLNNPYAGRNEQEVQDDHESIRMLRSLAKQFGTKSNDHQHKLFCDDLRFGNILVDESYRIVAVLDWEFCYVAPQSFLCSPPSWLIGSEPFEWKDGDVSFFKDQVNLFLELLEEEEDRHHVDHALSRLMRESMRNGEFWYNLAVRESFPLSDILSHCQDIETFRTASLRKNLTCEREDFLEREVG</sequence>
<keyword evidence="2" id="KW-1185">Reference proteome</keyword>
<dbReference type="SUPFAM" id="SSF56112">
    <property type="entry name" value="Protein kinase-like (PK-like)"/>
    <property type="match status" value="1"/>
</dbReference>
<dbReference type="EMBL" id="LKCN02000001">
    <property type="protein sequence ID" value="RCI16584.1"/>
    <property type="molecule type" value="Genomic_DNA"/>
</dbReference>
<accession>A0A367LQ52</accession>
<dbReference type="AlphaFoldDB" id="A0A367LQ52"/>
<dbReference type="OrthoDB" id="5412996at2759"/>
<dbReference type="InterPro" id="IPR011009">
    <property type="entry name" value="Kinase-like_dom_sf"/>
</dbReference>
<dbReference type="Gene3D" id="3.90.1200.10">
    <property type="match status" value="1"/>
</dbReference>
<dbReference type="Proteomes" id="UP000253664">
    <property type="component" value="Unassembled WGS sequence"/>
</dbReference>
<evidence type="ECO:0000313" key="2">
    <source>
        <dbReference type="Proteomes" id="UP000253664"/>
    </source>
</evidence>
<evidence type="ECO:0008006" key="3">
    <source>
        <dbReference type="Google" id="ProtNLM"/>
    </source>
</evidence>
<gene>
    <name evidence="1" type="ORF">L249_3318</name>
</gene>
<dbReference type="PANTHER" id="PTHR21310">
    <property type="entry name" value="AMINOGLYCOSIDE PHOSPHOTRANSFERASE-RELATED-RELATED"/>
    <property type="match status" value="1"/>
</dbReference>
<name>A0A367LQ52_9HYPO</name>